<dbReference type="Proteomes" id="UP000031838">
    <property type="component" value="Chromosome 2"/>
</dbReference>
<dbReference type="KEGG" id="bgp:BGL_2c19670"/>
<feature type="compositionally biased region" description="Basic and acidic residues" evidence="1">
    <location>
        <begin position="90"/>
        <end position="102"/>
    </location>
</feature>
<evidence type="ECO:0008006" key="5">
    <source>
        <dbReference type="Google" id="ProtNLM"/>
    </source>
</evidence>
<sequence length="223" mass="23607">MRSPRHALAAGLAAALLAAAPAADAQGIEDKLRSQLRLTTQELHQLQDGQAQLTADKAAAEQARDKALADLKEARAQLAAAKGESSGEAAAKRSLAEERAAHAQDTQALAKLKSSYEALEANARSGDAQRTRLQADISSRDTQLQTCQAQNADLYRVGHEILDAYEHVGFGTLLSSRQPFAESARVKYDEIGQRYGDALYAGKYDPARRPAAASAPAAASGAK</sequence>
<name>A0A0B6SCP8_BURPL</name>
<dbReference type="HOGENOM" id="CLU_107142_0_0_4"/>
<feature type="region of interest" description="Disordered" evidence="1">
    <location>
        <begin position="79"/>
        <end position="102"/>
    </location>
</feature>
<feature type="chain" id="PRO_5002122356" description="DNA repair protein" evidence="2">
    <location>
        <begin position="26"/>
        <end position="223"/>
    </location>
</feature>
<dbReference type="EMBL" id="CP002581">
    <property type="protein sequence ID" value="AJK50031.1"/>
    <property type="molecule type" value="Genomic_DNA"/>
</dbReference>
<feature type="signal peptide" evidence="2">
    <location>
        <begin position="1"/>
        <end position="25"/>
    </location>
</feature>
<reference evidence="3 4" key="2">
    <citation type="journal article" date="2016" name="Appl. Microbiol. Biotechnol.">
        <title>Mutations improving production and secretion of extracellular lipase by Burkholderia glumae PG1.</title>
        <authorList>
            <person name="Knapp A."/>
            <person name="Voget S."/>
            <person name="Gao R."/>
            <person name="Zaburannyi N."/>
            <person name="Krysciak D."/>
            <person name="Breuer M."/>
            <person name="Hauer B."/>
            <person name="Streit W.R."/>
            <person name="Muller R."/>
            <person name="Daniel R."/>
            <person name="Jaeger K.E."/>
        </authorList>
    </citation>
    <scope>NUCLEOTIDE SEQUENCE [LARGE SCALE GENOMIC DNA]</scope>
    <source>
        <strain evidence="3 4">PG1</strain>
    </source>
</reference>
<evidence type="ECO:0000313" key="4">
    <source>
        <dbReference type="Proteomes" id="UP000031838"/>
    </source>
</evidence>
<accession>A0A0B6SCP8</accession>
<keyword evidence="4" id="KW-1185">Reference proteome</keyword>
<dbReference type="AlphaFoldDB" id="A0A0B6SCP8"/>
<gene>
    <name evidence="3" type="ORF">BGL_2c19670</name>
</gene>
<feature type="compositionally biased region" description="Low complexity" evidence="1">
    <location>
        <begin position="79"/>
        <end position="89"/>
    </location>
</feature>
<proteinExistence type="predicted"/>
<reference evidence="4" key="1">
    <citation type="submission" date="2011-03" db="EMBL/GenBank/DDBJ databases">
        <authorList>
            <person name="Voget S."/>
            <person name="Streit W.R."/>
            <person name="Jaeger K.E."/>
            <person name="Daniel R."/>
        </authorList>
    </citation>
    <scope>NUCLEOTIDE SEQUENCE [LARGE SCALE GENOMIC DNA]</scope>
    <source>
        <strain evidence="4">PG1</strain>
    </source>
</reference>
<evidence type="ECO:0000313" key="3">
    <source>
        <dbReference type="EMBL" id="AJK50031.1"/>
    </source>
</evidence>
<keyword evidence="2" id="KW-0732">Signal</keyword>
<organism evidence="3 4">
    <name type="scientific">Burkholderia plantarii</name>
    <dbReference type="NCBI Taxonomy" id="41899"/>
    <lineage>
        <taxon>Bacteria</taxon>
        <taxon>Pseudomonadati</taxon>
        <taxon>Pseudomonadota</taxon>
        <taxon>Betaproteobacteria</taxon>
        <taxon>Burkholderiales</taxon>
        <taxon>Burkholderiaceae</taxon>
        <taxon>Burkholderia</taxon>
    </lineage>
</organism>
<dbReference type="RefSeq" id="WP_042628361.1">
    <property type="nucleotide sequence ID" value="NZ_CP002581.1"/>
</dbReference>
<protein>
    <recommendedName>
        <fullName evidence="5">DNA repair protein</fullName>
    </recommendedName>
</protein>
<evidence type="ECO:0000256" key="2">
    <source>
        <dbReference type="SAM" id="SignalP"/>
    </source>
</evidence>
<evidence type="ECO:0000256" key="1">
    <source>
        <dbReference type="SAM" id="MobiDB-lite"/>
    </source>
</evidence>